<evidence type="ECO:0000313" key="2">
    <source>
        <dbReference type="Proteomes" id="UP000003163"/>
    </source>
</evidence>
<gene>
    <name evidence="1" type="ORF">EDEG_02580</name>
</gene>
<sequence length="756" mass="90887">MMNENIRTVVDFYTKIYHTENLRDVSKCYNCYNAIKDHLIKDHINCKDYENVLCSCISGILEHFNKKEFMIIYHHIIYEDKLRPIMDQIEYFQEFSRHSKNVFEEVLHKIDLDLNAHIVKIMDLIASKIIKKIIDFLQSQIMDKFVDNVVNQKRKDLSNIQYDLMHYNMILQKTENSLDYERFVMRCIEEIFSQIIKNSTTIKEIIDSIQEKRNLLDKLFGCSYKEYIIKIEKKNLVARAHEIFNYVIESNLPEKDKKYIFNLILELKIEEDFFDLIYRNFKPLLIKKHQYNCVYFIDYAAHRVDSLKEYILEKNLNVPIALEIFKRMEEEYVGPSYIDIFINEVSRILKNNSDSELGKLINYSSFISFNEECNQKLVLNLFKRCLYGDSSYNREMRFCIQLKNKNFSYYKWKAKSLFRDFYDNVFISNDPSHNNILKCLYVCRQKNINVLKYSSCDFQLLSDPKNDFIDSGCSNIFNCVESIKYNSEMTSNEINNIKKLFRHYLYDESILIDQKFEENHVNDISQIFEENLRISPFTSIKEEKNSIICKCKIMPSSLDNFIFTKIHLSKDLQNFEKMIKITYTKSKPKRVLDFMYEQSRVYIYFYGYRIILNTPSYCILSLLNDYGCLEISEIDLKLNYDSNNDCKKLLDHELICKKDEKYSLNDYYERGNCDLFDYEYLPVYKKVEEIHMNQFDDPTILTKSQIMCFLKKTQKVDRNILKNYVDNENYFEQALYELSEKEFIIYSDNYVLYNPD</sequence>
<reference evidence="1 2" key="1">
    <citation type="submission" date="2011-08" db="EMBL/GenBank/DDBJ databases">
        <authorList>
            <person name="Liu Z.J."/>
            <person name="Shi F.L."/>
            <person name="Lu J.Q."/>
            <person name="Li M."/>
            <person name="Wang Z.L."/>
        </authorList>
    </citation>
    <scope>NUCLEOTIDE SEQUENCE [LARGE SCALE GENOMIC DNA]</scope>
    <source>
        <strain evidence="1 2">USNM 41457</strain>
    </source>
</reference>
<reference evidence="2" key="2">
    <citation type="submission" date="2015-07" db="EMBL/GenBank/DDBJ databases">
        <title>Contrasting host-pathogen interactions and genome evolution in two generalist and specialist microsporidian pathogens of mosquitoes.</title>
        <authorList>
            <consortium name="The Broad Institute Genomics Platform"/>
            <consortium name="The Broad Institute Genome Sequencing Center for Infectious Disease"/>
            <person name="Cuomo C.A."/>
            <person name="Sanscrainte N.D."/>
            <person name="Goldberg J.M."/>
            <person name="Heiman D."/>
            <person name="Young S."/>
            <person name="Zeng Q."/>
            <person name="Becnel J.J."/>
            <person name="Birren B.W."/>
        </authorList>
    </citation>
    <scope>NUCLEOTIDE SEQUENCE [LARGE SCALE GENOMIC DNA]</scope>
    <source>
        <strain evidence="2">USNM 41457</strain>
    </source>
</reference>
<dbReference type="HOGENOM" id="CLU_368430_0_0_1"/>
<protein>
    <submittedName>
        <fullName evidence="1">Uncharacterized protein</fullName>
    </submittedName>
</protein>
<evidence type="ECO:0000313" key="1">
    <source>
        <dbReference type="EMBL" id="EJW03030.1"/>
    </source>
</evidence>
<keyword evidence="2" id="KW-1185">Reference proteome</keyword>
<name>J9DK96_EDHAE</name>
<dbReference type="VEuPathDB" id="MicrosporidiaDB:EDEG_02580"/>
<dbReference type="InterPro" id="IPR036317">
    <property type="entry name" value="Cullin_homology_sf"/>
</dbReference>
<dbReference type="InParanoid" id="J9DK96"/>
<dbReference type="AlphaFoldDB" id="J9DK96"/>
<accession>J9DK96</accession>
<proteinExistence type="predicted"/>
<dbReference type="SUPFAM" id="SSF75632">
    <property type="entry name" value="Cullin homology domain"/>
    <property type="match status" value="1"/>
</dbReference>
<dbReference type="EMBL" id="AFBI03000047">
    <property type="protein sequence ID" value="EJW03030.1"/>
    <property type="molecule type" value="Genomic_DNA"/>
</dbReference>
<organism evidence="1 2">
    <name type="scientific">Edhazardia aedis (strain USNM 41457)</name>
    <name type="common">Microsporidian parasite</name>
    <dbReference type="NCBI Taxonomy" id="1003232"/>
    <lineage>
        <taxon>Eukaryota</taxon>
        <taxon>Fungi</taxon>
        <taxon>Fungi incertae sedis</taxon>
        <taxon>Microsporidia</taxon>
        <taxon>Edhazardia</taxon>
    </lineage>
</organism>
<dbReference type="Proteomes" id="UP000003163">
    <property type="component" value="Unassembled WGS sequence"/>
</dbReference>
<comment type="caution">
    <text evidence="1">The sequence shown here is derived from an EMBL/GenBank/DDBJ whole genome shotgun (WGS) entry which is preliminary data.</text>
</comment>